<dbReference type="Proteomes" id="UP000533469">
    <property type="component" value="Unassembled WGS sequence"/>
</dbReference>
<keyword evidence="2" id="KW-1185">Reference proteome</keyword>
<comment type="caution">
    <text evidence="1">The sequence shown here is derived from an EMBL/GenBank/DDBJ whole genome shotgun (WGS) entry which is preliminary data.</text>
</comment>
<name>A0A839Z250_9HYPH</name>
<evidence type="ECO:0000313" key="1">
    <source>
        <dbReference type="EMBL" id="MBB3770794.1"/>
    </source>
</evidence>
<reference evidence="1 2" key="1">
    <citation type="submission" date="2020-08" db="EMBL/GenBank/DDBJ databases">
        <title>Genomic Encyclopedia of Type Strains, Phase IV (KMG-IV): sequencing the most valuable type-strain genomes for metagenomic binning, comparative biology and taxonomic classification.</title>
        <authorList>
            <person name="Goeker M."/>
        </authorList>
    </citation>
    <scope>NUCLEOTIDE SEQUENCE [LARGE SCALE GENOMIC DNA]</scope>
    <source>
        <strain evidence="1 2">DSM 5895</strain>
    </source>
</reference>
<evidence type="ECO:0000313" key="2">
    <source>
        <dbReference type="Proteomes" id="UP000533469"/>
    </source>
</evidence>
<dbReference type="RefSeq" id="WP_183188960.1">
    <property type="nucleotide sequence ID" value="NZ_JACICD010000002.1"/>
</dbReference>
<sequence length="48" mass="5446">MVTLQATIIAYLDDFKFVMIVTRVAMPRLLLLRAPRTPTPADRAVVME</sequence>
<accession>A0A839Z250</accession>
<dbReference type="AlphaFoldDB" id="A0A839Z250"/>
<dbReference type="EMBL" id="JACICD010000002">
    <property type="protein sequence ID" value="MBB3770794.1"/>
    <property type="molecule type" value="Genomic_DNA"/>
</dbReference>
<gene>
    <name evidence="1" type="ORF">FHS55_001389</name>
</gene>
<organism evidence="1 2">
    <name type="scientific">Ancylobacter tetraedralis</name>
    <dbReference type="NCBI Taxonomy" id="217068"/>
    <lineage>
        <taxon>Bacteria</taxon>
        <taxon>Pseudomonadati</taxon>
        <taxon>Pseudomonadota</taxon>
        <taxon>Alphaproteobacteria</taxon>
        <taxon>Hyphomicrobiales</taxon>
        <taxon>Xanthobacteraceae</taxon>
        <taxon>Ancylobacter</taxon>
    </lineage>
</organism>
<proteinExistence type="predicted"/>
<protein>
    <submittedName>
        <fullName evidence="1">Putative membrane protein</fullName>
    </submittedName>
</protein>